<reference evidence="2" key="2">
    <citation type="journal article" date="2021" name="Sci. Rep.">
        <title>The distribution of antibiotic resistance genes in chicken gut microbiota commensals.</title>
        <authorList>
            <person name="Juricova H."/>
            <person name="Matiasovicova J."/>
            <person name="Kubasova T."/>
            <person name="Cejkova D."/>
            <person name="Rychlik I."/>
        </authorList>
    </citation>
    <scope>NUCLEOTIDE SEQUENCE</scope>
    <source>
        <strain evidence="2">An836</strain>
    </source>
</reference>
<feature type="region of interest" description="Disordered" evidence="1">
    <location>
        <begin position="82"/>
        <end position="121"/>
    </location>
</feature>
<organism evidence="2 3">
    <name type="scientific">Bifidobacterium pullorum subsp. saeculare</name>
    <dbReference type="NCBI Taxonomy" id="78257"/>
    <lineage>
        <taxon>Bacteria</taxon>
        <taxon>Bacillati</taxon>
        <taxon>Actinomycetota</taxon>
        <taxon>Actinomycetes</taxon>
        <taxon>Bifidobacteriales</taxon>
        <taxon>Bifidobacteriaceae</taxon>
        <taxon>Bifidobacterium</taxon>
    </lineage>
</organism>
<proteinExistence type="predicted"/>
<sequence>MSSAPLYDAATGTLTIHNPYQLAMLGRADAAEQPVMSQDASAATFGMGTVVLDANGKTVTYGSAAHVVLAADFSADTPQGIAGQINGDKSSASGNDAKAEDQAAAEPQTQAATDPQGLDGRDYVGQVTKEIDGKTYILIGNEQQLRAIGTDKKVIGKLWAVQQTWSGHWQDHDDSVKLEYAGDADLKPDESLKGEIKQQGDFPRRWRLYGSGQDGQIDKTVDLDNLPTYSTTANYIIFRDIDLNGKDWTPLMFSGTMIGAKAEGTSTLWDANGTLTATAKPTISHVRVNQKGQLDVRQRSGVGFFATVTSQRNDMGQPTTPAAVKNLRMSDVQVSNTSTGIKKDESLITDLTALVSGALGEVLDFILGFLGIKLDISQLLTDLLTLQNNDPSTLATGSFAGRIVGDVTISGIEVDGAAIDHAKGNMTGGFVGYTSGVVQYDPTSKGLTDIAEIISELLNIIPGLGLGDLVTILLDHNLIKVSQLFPIGYKAPVITNSSVKLNANTVIGNESGQYAGGFAGALVATAVSGSSVTGDSVTVKAEKYAGGFAGVVRDGIVQGTLNLDKIVDLGLMSYATQSIIYDSKVNVGALTVSTAEYNAGGFAGGLAQAYMVNDTVTVTGNASIASGGDNAGGFAGVASLGWAMDLGKSDRDPSDGSGSLLGGLNNLLNDILSGPDQGNRDPLLSLAGVRETVMLGTQVQAGNLKVTSGKSNAGGLLGQGKGTLIANTLAVAPGKDDQQGDRYWNTKVPATLVARLQLQADLTPTDQNVSVTGLSSVQTTTDHAGGLVGMLQVANGGGLLDGVVGLDQLLSPTLAGATVTGVDSGATITAEGDLAGGAVGLAIGAKTQNVTVSNLGAVTASNYAGGFVGTTDTGAVVGTKGLDLLGLGVVKVNNLLSLGEATLTTIDVATVSGTASHGLKVTAKGDKTDTHAHRAGGFIALGGAAKISNAHVTNLLTVSANTEDGKAGGFVGESSTAGLADVGSKADIKELLQKDQGPVSIDGLLGAVTYLLPSYRNADVAFLDDDGTDKDGGLKGAVTADTAGGWAGELASGTVTFGDASYTSAGGTSTATRHEAVTGIDTVTGTSYAGGFAGTMHSGALADAGKGISVLGDLGLNINVTGLVSLVQAYVPSVSGAEVRSSQRGLVVSATVDTTKRTKDSHAGSAGGFLGYGAGVQISNCRIDHLRHTTVTDPKNPTGAKATSYFGKEKSSYAVTASRAAGGFAGHLDVASAASVGDGLGILGEEINLTDLLSVLNVVVSTVEHSDVTGNAAGYAVLASGTDSDNAAIGDAGGFVGLLSGGHIQDSNAYHFTHVIGQVAAGGYAGELEPGDVASVAGESGVLKKLINIDSLLSLVQSFVPTVRNSETVSVPCAGIVRAQAASTADAQRGMAGGYVGHNEGGQIWGMNTRSWKQENDQYGAYTGPQRMAQVLHLRTVYGQEIAGGFTGLMESADTASGGSLSLLGGLITAGNVLSALQAVYPTEENTRTVGSLDGLTRDEWNSWVKVSGQYGGYGAILAAKGEYTNDEAFQTMLSSIDYGYDVAAGRTEYEQKTNLSRGGNAGGYVGLMQAGTVTNAQAEKTKTVTAMQSAGGFAGRMEPGTLASIGTVGLFGGNTNLDLDGLLATPQIFVPVVKSSSVAGYRHGLRVTATGDPMASGKSVPVGYAGGFVGRGIGAQLWGDETVGSDKPTGVNATNLRSVDGLNAIGGFAGSLTSGSVAGVDTSASGSGLVQGLLDRLIDKKNYTQLLKVLEVTRTDIKNASVSAVDGETSAADAAWGFTVGSTHGSGAEAKYPRLAGGFAGELKSALIGDKNGTAGATVIGLRGVEGDAAAGGFVGNATVASVADIVSGDNTSTAATHILQGLLNLGSASVLEAFRTYVYHANVTGVADGLTVVARGKTDKTIGAAGGFAGIVKNGSIANSTVTALSRVIGESKAGGFAGDLAKGGTVDLGANVGGDGSDDGLLGLNAGVLDIWGSHVDASMVTGIAAGYTVEAQGAPRTGADTSVTNTEEATVDAGGFAGLADLSRINGSTVANLKQVTSTQVAGGFVGRTTQAYLASVGVDTNLVDPVLEVVEALAKGLLGKGGNLVHLQIPGLLELKVLHDGNVASVNLLGLLITVQLSEDKKVAHVGIGDSSFDLKIDGDGNVLKGQDDTIAINLIKANRTAIDHSSVNGIVQGYDVFGGGADQDSEGTDKYGIAGGFVGYNREGLLTNDRMLYADTIKGTPSEEQTSGKGTHGNVGPFTGRTDYDSTYAGLDIDSIESENNSYAIYRSLEPGEDAGQMMVEIDGQTPIASGVSDGGLVRFDVEHRKEIKEPQDLEDAVIKEDADEEPLNAYVDSAEMQLMLNTPTFPNSGGQTPEPGDGQDPCGAEGCANVNLTVQKVWVDDDDAKGLRPESISYNVFMRYVDAAGATRYVTAYDKSTGEPTTSVPGNPEPLDQQYELKADAAESEWTKNTWTGTVKLPVGFWDKGDRDDPQDDVFRYYTYSAEEQAVNGYESSATASENNTVFQFTNKLRGEFVGNSLHKWHYVHVADSDKNDFAKNHQSLMETLKGLENRTSYPEKDATYYGKTDLRYEFRFSMPENVDPSNAKIVLEYGGQQLPKAGSDEKLKVVPLGNGFYQTNLVIKGYPNEKKDEKNHWFNAKLDVTLKVQNAQTNEVYYTVRSGSKSVLSTIGLITTARQSHPEDQKIAADASYVEGLEAWYKEGMRDPYTAIPNGNWKDEENLAGAIPSKPAA</sequence>
<evidence type="ECO:0000313" key="2">
    <source>
        <dbReference type="EMBL" id="MBM6699610.1"/>
    </source>
</evidence>
<name>A0A938WVM5_9BIFI</name>
<dbReference type="EMBL" id="JACLYU010000006">
    <property type="protein sequence ID" value="MBM6699610.1"/>
    <property type="molecule type" value="Genomic_DNA"/>
</dbReference>
<dbReference type="Gene3D" id="2.60.40.1140">
    <property type="entry name" value="Collagen-binding surface protein Cna, B-type domain"/>
    <property type="match status" value="1"/>
</dbReference>
<dbReference type="RefSeq" id="WP_204468500.1">
    <property type="nucleotide sequence ID" value="NZ_JACLYU010000006.1"/>
</dbReference>
<evidence type="ECO:0000313" key="3">
    <source>
        <dbReference type="Proteomes" id="UP000718821"/>
    </source>
</evidence>
<gene>
    <name evidence="2" type="ORF">H7U32_04635</name>
</gene>
<feature type="region of interest" description="Disordered" evidence="1">
    <location>
        <begin position="2226"/>
        <end position="2247"/>
    </location>
</feature>
<keyword evidence="3" id="KW-1185">Reference proteome</keyword>
<protein>
    <submittedName>
        <fullName evidence="2">Cell surface protein</fullName>
    </submittedName>
</protein>
<comment type="caution">
    <text evidence="2">The sequence shown here is derived from an EMBL/GenBank/DDBJ whole genome shotgun (WGS) entry which is preliminary data.</text>
</comment>
<evidence type="ECO:0000256" key="1">
    <source>
        <dbReference type="SAM" id="MobiDB-lite"/>
    </source>
</evidence>
<feature type="compositionally biased region" description="Low complexity" evidence="1">
    <location>
        <begin position="102"/>
        <end position="116"/>
    </location>
</feature>
<accession>A0A938WVM5</accession>
<reference evidence="2" key="1">
    <citation type="submission" date="2020-08" db="EMBL/GenBank/DDBJ databases">
        <authorList>
            <person name="Cejkova D."/>
            <person name="Kubasova T."/>
            <person name="Jahodarova E."/>
            <person name="Rychlik I."/>
        </authorList>
    </citation>
    <scope>NUCLEOTIDE SEQUENCE</scope>
    <source>
        <strain evidence="2">An836</strain>
    </source>
</reference>
<dbReference type="Proteomes" id="UP000718821">
    <property type="component" value="Unassembled WGS sequence"/>
</dbReference>